<proteinExistence type="predicted"/>
<accession>A0AAW4YFI6</accession>
<dbReference type="Pfam" id="PF17761">
    <property type="entry name" value="DUF1016_N"/>
    <property type="match status" value="1"/>
</dbReference>
<dbReference type="Pfam" id="PF06250">
    <property type="entry name" value="YhcG_C"/>
    <property type="match status" value="1"/>
</dbReference>
<comment type="caution">
    <text evidence="3">The sequence shown here is derived from an EMBL/GenBank/DDBJ whole genome shotgun (WGS) entry which is preliminary data.</text>
</comment>
<evidence type="ECO:0000313" key="4">
    <source>
        <dbReference type="Proteomes" id="UP001200307"/>
    </source>
</evidence>
<evidence type="ECO:0000313" key="3">
    <source>
        <dbReference type="EMBL" id="MCE4120942.1"/>
    </source>
</evidence>
<feature type="domain" description="YhcG N-terminal" evidence="2">
    <location>
        <begin position="14"/>
        <end position="99"/>
    </location>
</feature>
<dbReference type="PANTHER" id="PTHR30547:SF0">
    <property type="entry name" value="BLR8175 PROTEIN"/>
    <property type="match status" value="1"/>
</dbReference>
<name>A0AAW4YFI6_9BACT</name>
<dbReference type="InterPro" id="IPR041527">
    <property type="entry name" value="YhcG_N"/>
</dbReference>
<organism evidence="3 4">
    <name type="scientific">Segatella copri</name>
    <dbReference type="NCBI Taxonomy" id="165179"/>
    <lineage>
        <taxon>Bacteria</taxon>
        <taxon>Pseudomonadati</taxon>
        <taxon>Bacteroidota</taxon>
        <taxon>Bacteroidia</taxon>
        <taxon>Bacteroidales</taxon>
        <taxon>Prevotellaceae</taxon>
        <taxon>Segatella</taxon>
    </lineage>
</organism>
<dbReference type="AlphaFoldDB" id="A0AAW4YFI6"/>
<dbReference type="RefSeq" id="WP_233338463.1">
    <property type="nucleotide sequence ID" value="NZ_JAJTVO010000002.1"/>
</dbReference>
<feature type="domain" description="YhcG PDDEXK nuclease" evidence="1">
    <location>
        <begin position="153"/>
        <end position="254"/>
    </location>
</feature>
<gene>
    <name evidence="3" type="ORF">LYY06_01520</name>
</gene>
<dbReference type="InterPro" id="IPR053148">
    <property type="entry name" value="PD-DEXK-like_domain"/>
</dbReference>
<protein>
    <submittedName>
        <fullName evidence="3">PDDEXK nuclease domain-containing protein</fullName>
    </submittedName>
</protein>
<sequence length="268" mass="30520">MDSLIQYNNAVNAIKTAILQGQYEAAKGVNRIQLALYFAIGKYLSQHTRKGVWGEGALAAISEQLRKELPGLRGFSETQMKDMRRFYEAWNMLDSNSAVATAELCFENSAVATAELQNSENQIDIFHTLSISNIPDFPVEDFFKVPFTHHSSIISVEQFPDLLFFNRELNAMVCIELKLGEFKTSYLGQLFGYLQILDDKVRKPHENPSIGIILCQSANYSYAEYAVRDYSKPMGVATYKTLDDMPERLRKALPDMKKMMDLLKNKEE</sequence>
<dbReference type="Gene3D" id="3.40.1350.10">
    <property type="match status" value="1"/>
</dbReference>
<dbReference type="Proteomes" id="UP001200307">
    <property type="component" value="Unassembled WGS sequence"/>
</dbReference>
<dbReference type="InterPro" id="IPR011856">
    <property type="entry name" value="tRNA_endonuc-like_dom_sf"/>
</dbReference>
<dbReference type="EMBL" id="JAJTVO010000002">
    <property type="protein sequence ID" value="MCE4120942.1"/>
    <property type="molecule type" value="Genomic_DNA"/>
</dbReference>
<dbReference type="GO" id="GO:0003676">
    <property type="term" value="F:nucleic acid binding"/>
    <property type="evidence" value="ECO:0007669"/>
    <property type="project" value="InterPro"/>
</dbReference>
<dbReference type="PANTHER" id="PTHR30547">
    <property type="entry name" value="UNCHARACTERIZED PROTEIN YHCG-RELATED"/>
    <property type="match status" value="1"/>
</dbReference>
<dbReference type="InterPro" id="IPR009362">
    <property type="entry name" value="YhcG_C"/>
</dbReference>
<evidence type="ECO:0000259" key="1">
    <source>
        <dbReference type="Pfam" id="PF06250"/>
    </source>
</evidence>
<reference evidence="3" key="1">
    <citation type="submission" date="2021-12" db="EMBL/GenBank/DDBJ databases">
        <authorList>
            <person name="Lv X."/>
        </authorList>
    </citation>
    <scope>NUCLEOTIDE SEQUENCE</scope>
    <source>
        <strain evidence="3">HF2106</strain>
    </source>
</reference>
<evidence type="ECO:0000259" key="2">
    <source>
        <dbReference type="Pfam" id="PF17761"/>
    </source>
</evidence>